<evidence type="ECO:0000313" key="1">
    <source>
        <dbReference type="EMBL" id="TDZ20404.1"/>
    </source>
</evidence>
<evidence type="ECO:0000313" key="2">
    <source>
        <dbReference type="Proteomes" id="UP000014480"/>
    </source>
</evidence>
<dbReference type="EMBL" id="AMCV02000017">
    <property type="protein sequence ID" value="TDZ20404.1"/>
    <property type="molecule type" value="Genomic_DNA"/>
</dbReference>
<accession>A0A484FSF3</accession>
<keyword evidence="2" id="KW-1185">Reference proteome</keyword>
<comment type="caution">
    <text evidence="1">The sequence shown here is derived from an EMBL/GenBank/DDBJ whole genome shotgun (WGS) entry which is preliminary data.</text>
</comment>
<dbReference type="AlphaFoldDB" id="A0A484FSF3"/>
<organism evidence="1 2">
    <name type="scientific">Colletotrichum orbiculare (strain 104-T / ATCC 96160 / CBS 514.97 / LARS 414 / MAFF 240422)</name>
    <name type="common">Cucumber anthracnose fungus</name>
    <name type="synonym">Colletotrichum lagenarium</name>
    <dbReference type="NCBI Taxonomy" id="1213857"/>
    <lineage>
        <taxon>Eukaryota</taxon>
        <taxon>Fungi</taxon>
        <taxon>Dikarya</taxon>
        <taxon>Ascomycota</taxon>
        <taxon>Pezizomycotina</taxon>
        <taxon>Sordariomycetes</taxon>
        <taxon>Hypocreomycetidae</taxon>
        <taxon>Glomerellales</taxon>
        <taxon>Glomerellaceae</taxon>
        <taxon>Colletotrichum</taxon>
        <taxon>Colletotrichum orbiculare species complex</taxon>
    </lineage>
</organism>
<dbReference type="Proteomes" id="UP000014480">
    <property type="component" value="Unassembled WGS sequence"/>
</dbReference>
<name>A0A484FSF3_COLOR</name>
<reference evidence="2" key="2">
    <citation type="journal article" date="2019" name="Mol. Plant Microbe Interact.">
        <title>Genome sequence resources for four phytopathogenic fungi from the Colletotrichum orbiculare species complex.</title>
        <authorList>
            <person name="Gan P."/>
            <person name="Tsushima A."/>
            <person name="Narusaka M."/>
            <person name="Narusaka Y."/>
            <person name="Takano Y."/>
            <person name="Kubo Y."/>
            <person name="Shirasu K."/>
        </authorList>
    </citation>
    <scope>GENOME REANNOTATION</scope>
    <source>
        <strain evidence="2">104-T / ATCC 96160 / CBS 514.97 / LARS 414 / MAFF 240422</strain>
    </source>
</reference>
<reference evidence="2" key="1">
    <citation type="journal article" date="2013" name="New Phytol.">
        <title>Comparative genomic and transcriptomic analyses reveal the hemibiotrophic stage shift of Colletotrichum fungi.</title>
        <authorList>
            <person name="Gan P."/>
            <person name="Ikeda K."/>
            <person name="Irieda H."/>
            <person name="Narusaka M."/>
            <person name="O'Connell R.J."/>
            <person name="Narusaka Y."/>
            <person name="Takano Y."/>
            <person name="Kubo Y."/>
            <person name="Shirasu K."/>
        </authorList>
    </citation>
    <scope>NUCLEOTIDE SEQUENCE [LARGE SCALE GENOMIC DNA]</scope>
    <source>
        <strain evidence="2">104-T / ATCC 96160 / CBS 514.97 / LARS 414 / MAFF 240422</strain>
    </source>
</reference>
<gene>
    <name evidence="1" type="ORF">Cob_v006709</name>
</gene>
<protein>
    <submittedName>
        <fullName evidence="1">Uncharacterized protein</fullName>
    </submittedName>
</protein>
<sequence length="73" mass="8375">MLASFVAVSLSDRLSHRLFAASNIRKELLIVSEFARYKNTAQGRKTREFSAESPLSSRRLLPSWFLCRGQSRE</sequence>
<proteinExistence type="predicted"/>